<name>A0AAD9EFT0_9PEZI</name>
<feature type="region of interest" description="Disordered" evidence="1">
    <location>
        <begin position="1"/>
        <end position="23"/>
    </location>
</feature>
<comment type="caution">
    <text evidence="2">The sequence shown here is derived from an EMBL/GenBank/DDBJ whole genome shotgun (WGS) entry which is preliminary data.</text>
</comment>
<dbReference type="Proteomes" id="UP001243330">
    <property type="component" value="Unassembled WGS sequence"/>
</dbReference>
<organism evidence="2 3">
    <name type="scientific">Colletotrichum chrysophilum</name>
    <dbReference type="NCBI Taxonomy" id="1836956"/>
    <lineage>
        <taxon>Eukaryota</taxon>
        <taxon>Fungi</taxon>
        <taxon>Dikarya</taxon>
        <taxon>Ascomycota</taxon>
        <taxon>Pezizomycotina</taxon>
        <taxon>Sordariomycetes</taxon>
        <taxon>Hypocreomycetidae</taxon>
        <taxon>Glomerellales</taxon>
        <taxon>Glomerellaceae</taxon>
        <taxon>Colletotrichum</taxon>
        <taxon>Colletotrichum gloeosporioides species complex</taxon>
    </lineage>
</organism>
<keyword evidence="3" id="KW-1185">Reference proteome</keyword>
<gene>
    <name evidence="2" type="ORF">CCHR01_10617</name>
</gene>
<proteinExistence type="predicted"/>
<evidence type="ECO:0000313" key="3">
    <source>
        <dbReference type="Proteomes" id="UP001243330"/>
    </source>
</evidence>
<dbReference type="AlphaFoldDB" id="A0AAD9EFT0"/>
<evidence type="ECO:0000313" key="2">
    <source>
        <dbReference type="EMBL" id="KAK1846753.1"/>
    </source>
</evidence>
<dbReference type="EMBL" id="JAQOWY010000225">
    <property type="protein sequence ID" value="KAK1846753.1"/>
    <property type="molecule type" value="Genomic_DNA"/>
</dbReference>
<reference evidence="2" key="1">
    <citation type="submission" date="2023-01" db="EMBL/GenBank/DDBJ databases">
        <title>Colletotrichum chrysophilum M932 genome sequence.</title>
        <authorList>
            <person name="Baroncelli R."/>
        </authorList>
    </citation>
    <scope>NUCLEOTIDE SEQUENCE</scope>
    <source>
        <strain evidence="2">M932</strain>
    </source>
</reference>
<sequence length="69" mass="7523">MIQYPCLSANRSQSTAGAISGRPFPETGLQSTWLVNHVWQLQLSSLTEPSLTQHCATPRPSELPIPSFG</sequence>
<evidence type="ECO:0000256" key="1">
    <source>
        <dbReference type="SAM" id="MobiDB-lite"/>
    </source>
</evidence>
<protein>
    <submittedName>
        <fullName evidence="2">Uncharacterized protein</fullName>
    </submittedName>
</protein>
<accession>A0AAD9EFT0</accession>